<evidence type="ECO:0000313" key="2">
    <source>
        <dbReference type="EMBL" id="KRU22745.1"/>
    </source>
</evidence>
<gene>
    <name evidence="2" type="ORF">AS194_07355</name>
</gene>
<keyword evidence="1" id="KW-0472">Membrane</keyword>
<sequence length="170" mass="19639">MEIIPILSMVVSVISVFIAGLIYINSKKSVENTNAALNNAKEALKQSQDKYLYELRLNALKSTKNVEATWQNALNSVYHEKERIKDFDSDSGSTIKEMFNDHESGLLKPSFENISNFSKNLEKKFDEITEEEAKLVIRNMETMNINLKQTQEESIKRFELLYNKLKEIQP</sequence>
<evidence type="ECO:0000313" key="3">
    <source>
        <dbReference type="Proteomes" id="UP000051202"/>
    </source>
</evidence>
<keyword evidence="1" id="KW-0812">Transmembrane</keyword>
<dbReference type="EMBL" id="LNDJ01000059">
    <property type="protein sequence ID" value="KRU22745.1"/>
    <property type="molecule type" value="Genomic_DNA"/>
</dbReference>
<feature type="transmembrane region" description="Helical" evidence="1">
    <location>
        <begin position="6"/>
        <end position="24"/>
    </location>
</feature>
<evidence type="ECO:0000256" key="1">
    <source>
        <dbReference type="SAM" id="Phobius"/>
    </source>
</evidence>
<dbReference type="RefSeq" id="WP_058024461.1">
    <property type="nucleotide sequence ID" value="NZ_LNDJ01000059.1"/>
</dbReference>
<dbReference type="Proteomes" id="UP000051202">
    <property type="component" value="Unassembled WGS sequence"/>
</dbReference>
<name>A0A0T6DS13_9GAMM</name>
<keyword evidence="3" id="KW-1185">Reference proteome</keyword>
<protein>
    <submittedName>
        <fullName evidence="2">Uncharacterized protein</fullName>
    </submittedName>
</protein>
<proteinExistence type="predicted"/>
<reference evidence="2 3" key="1">
    <citation type="submission" date="2015-11" db="EMBL/GenBank/DDBJ databases">
        <title>Permanent draft genome of Psychrobacter piscatorii LQ58.</title>
        <authorList>
            <person name="Zhou M."/>
            <person name="Dong B."/>
            <person name="Liu Q."/>
        </authorList>
    </citation>
    <scope>NUCLEOTIDE SEQUENCE [LARGE SCALE GENOMIC DNA]</scope>
    <source>
        <strain evidence="2 3">LQ58</strain>
    </source>
</reference>
<keyword evidence="1" id="KW-1133">Transmembrane helix</keyword>
<organism evidence="2 3">
    <name type="scientific">Psychrobacter piscatorii</name>
    <dbReference type="NCBI Taxonomy" id="554343"/>
    <lineage>
        <taxon>Bacteria</taxon>
        <taxon>Pseudomonadati</taxon>
        <taxon>Pseudomonadota</taxon>
        <taxon>Gammaproteobacteria</taxon>
        <taxon>Moraxellales</taxon>
        <taxon>Moraxellaceae</taxon>
        <taxon>Psychrobacter</taxon>
    </lineage>
</organism>
<comment type="caution">
    <text evidence="2">The sequence shown here is derived from an EMBL/GenBank/DDBJ whole genome shotgun (WGS) entry which is preliminary data.</text>
</comment>
<dbReference type="AlphaFoldDB" id="A0A0T6DS13"/>
<accession>A0A0T6DS13</accession>